<name>A0AAV2P9F9_9HYME</name>
<evidence type="ECO:0000256" key="1">
    <source>
        <dbReference type="SAM" id="MobiDB-lite"/>
    </source>
</evidence>
<sequence>MKISDGKTESNNSCRDIDEQKSKPIGDCPSSHTCVFESRGSSTITCATSSPLFHCKLLAEPHEPELYSYHNEKVVPIRDVETHE</sequence>
<dbReference type="Proteomes" id="UP001497644">
    <property type="component" value="Chromosome 8"/>
</dbReference>
<organism evidence="2 3">
    <name type="scientific">Lasius platythorax</name>
    <dbReference type="NCBI Taxonomy" id="488582"/>
    <lineage>
        <taxon>Eukaryota</taxon>
        <taxon>Metazoa</taxon>
        <taxon>Ecdysozoa</taxon>
        <taxon>Arthropoda</taxon>
        <taxon>Hexapoda</taxon>
        <taxon>Insecta</taxon>
        <taxon>Pterygota</taxon>
        <taxon>Neoptera</taxon>
        <taxon>Endopterygota</taxon>
        <taxon>Hymenoptera</taxon>
        <taxon>Apocrita</taxon>
        <taxon>Aculeata</taxon>
        <taxon>Formicoidea</taxon>
        <taxon>Formicidae</taxon>
        <taxon>Formicinae</taxon>
        <taxon>Lasius</taxon>
        <taxon>Lasius</taxon>
    </lineage>
</organism>
<keyword evidence="3" id="KW-1185">Reference proteome</keyword>
<evidence type="ECO:0000313" key="3">
    <source>
        <dbReference type="Proteomes" id="UP001497644"/>
    </source>
</evidence>
<evidence type="ECO:0000313" key="2">
    <source>
        <dbReference type="EMBL" id="CAL1688593.1"/>
    </source>
</evidence>
<feature type="region of interest" description="Disordered" evidence="1">
    <location>
        <begin position="1"/>
        <end position="29"/>
    </location>
</feature>
<feature type="compositionally biased region" description="Basic and acidic residues" evidence="1">
    <location>
        <begin position="15"/>
        <end position="24"/>
    </location>
</feature>
<gene>
    <name evidence="2" type="ORF">LPLAT_LOCUS13631</name>
</gene>
<protein>
    <submittedName>
        <fullName evidence="2">Uncharacterized protein</fullName>
    </submittedName>
</protein>
<accession>A0AAV2P9F9</accession>
<dbReference type="EMBL" id="OZ034831">
    <property type="protein sequence ID" value="CAL1688593.1"/>
    <property type="molecule type" value="Genomic_DNA"/>
</dbReference>
<proteinExistence type="predicted"/>
<dbReference type="AlphaFoldDB" id="A0AAV2P9F9"/>
<reference evidence="2" key="1">
    <citation type="submission" date="2024-04" db="EMBL/GenBank/DDBJ databases">
        <authorList>
            <consortium name="Molecular Ecology Group"/>
        </authorList>
    </citation>
    <scope>NUCLEOTIDE SEQUENCE</scope>
</reference>